<gene>
    <name evidence="6" type="ORF">ACJMK2_005674</name>
</gene>
<dbReference type="SUPFAM" id="SSF53098">
    <property type="entry name" value="Ribonuclease H-like"/>
    <property type="match status" value="1"/>
</dbReference>
<evidence type="ECO:0000256" key="3">
    <source>
        <dbReference type="ARBA" id="ARBA00022771"/>
    </source>
</evidence>
<accession>A0ABD3VQU1</accession>
<sequence length="107" mass="11979">MMAKAEPSYTIPSRKYFSTSLIPDMHKAIQSKVCDLVSAQSDISLTSDAWSNLSIGVSLLSLTAHWLTKDFQRKQVILAATPLDESHTGEYLTSKLNKLFDEYNIPK</sequence>
<dbReference type="AlphaFoldDB" id="A0ABD3VQU1"/>
<name>A0ABD3VQU1_SINWO</name>
<dbReference type="EMBL" id="JBJQND010000010">
    <property type="protein sequence ID" value="KAL3863957.1"/>
    <property type="molecule type" value="Genomic_DNA"/>
</dbReference>
<evidence type="ECO:0000256" key="1">
    <source>
        <dbReference type="ARBA" id="ARBA00004123"/>
    </source>
</evidence>
<dbReference type="Proteomes" id="UP001634394">
    <property type="component" value="Unassembled WGS sequence"/>
</dbReference>
<proteinExistence type="predicted"/>
<organism evidence="6 7">
    <name type="scientific">Sinanodonta woodiana</name>
    <name type="common">Chinese pond mussel</name>
    <name type="synonym">Anodonta woodiana</name>
    <dbReference type="NCBI Taxonomy" id="1069815"/>
    <lineage>
        <taxon>Eukaryota</taxon>
        <taxon>Metazoa</taxon>
        <taxon>Spiralia</taxon>
        <taxon>Lophotrochozoa</taxon>
        <taxon>Mollusca</taxon>
        <taxon>Bivalvia</taxon>
        <taxon>Autobranchia</taxon>
        <taxon>Heteroconchia</taxon>
        <taxon>Palaeoheterodonta</taxon>
        <taxon>Unionida</taxon>
        <taxon>Unionoidea</taxon>
        <taxon>Unionidae</taxon>
        <taxon>Unioninae</taxon>
        <taxon>Sinanodonta</taxon>
    </lineage>
</organism>
<dbReference type="GO" id="GO:0008270">
    <property type="term" value="F:zinc ion binding"/>
    <property type="evidence" value="ECO:0007669"/>
    <property type="project" value="UniProtKB-KW"/>
</dbReference>
<keyword evidence="5" id="KW-0539">Nucleus</keyword>
<evidence type="ECO:0000256" key="4">
    <source>
        <dbReference type="ARBA" id="ARBA00022833"/>
    </source>
</evidence>
<dbReference type="PANTHER" id="PTHR46481:SF10">
    <property type="entry name" value="ZINC FINGER BED DOMAIN-CONTAINING PROTEIN 39"/>
    <property type="match status" value="1"/>
</dbReference>
<comment type="caution">
    <text evidence="6">The sequence shown here is derived from an EMBL/GenBank/DDBJ whole genome shotgun (WGS) entry which is preliminary data.</text>
</comment>
<evidence type="ECO:0000256" key="5">
    <source>
        <dbReference type="ARBA" id="ARBA00023242"/>
    </source>
</evidence>
<dbReference type="InterPro" id="IPR052035">
    <property type="entry name" value="ZnF_BED_domain_contain"/>
</dbReference>
<keyword evidence="3" id="KW-0863">Zinc-finger</keyword>
<keyword evidence="4" id="KW-0862">Zinc</keyword>
<reference evidence="6 7" key="1">
    <citation type="submission" date="2024-11" db="EMBL/GenBank/DDBJ databases">
        <title>Chromosome-level genome assembly of the freshwater bivalve Anodonta woodiana.</title>
        <authorList>
            <person name="Chen X."/>
        </authorList>
    </citation>
    <scope>NUCLEOTIDE SEQUENCE [LARGE SCALE GENOMIC DNA]</scope>
    <source>
        <strain evidence="6">MN2024</strain>
        <tissue evidence="6">Gills</tissue>
    </source>
</reference>
<dbReference type="InterPro" id="IPR012337">
    <property type="entry name" value="RNaseH-like_sf"/>
</dbReference>
<evidence type="ECO:0000313" key="7">
    <source>
        <dbReference type="Proteomes" id="UP001634394"/>
    </source>
</evidence>
<dbReference type="PANTHER" id="PTHR46481">
    <property type="entry name" value="ZINC FINGER BED DOMAIN-CONTAINING PROTEIN 4"/>
    <property type="match status" value="1"/>
</dbReference>
<keyword evidence="2" id="KW-0479">Metal-binding</keyword>
<comment type="subcellular location">
    <subcellularLocation>
        <location evidence="1">Nucleus</location>
    </subcellularLocation>
</comment>
<keyword evidence="7" id="KW-1185">Reference proteome</keyword>
<evidence type="ECO:0000256" key="2">
    <source>
        <dbReference type="ARBA" id="ARBA00022723"/>
    </source>
</evidence>
<protein>
    <submittedName>
        <fullName evidence="6">Uncharacterized protein</fullName>
    </submittedName>
</protein>
<evidence type="ECO:0000313" key="6">
    <source>
        <dbReference type="EMBL" id="KAL3863957.1"/>
    </source>
</evidence>
<dbReference type="GO" id="GO:0005634">
    <property type="term" value="C:nucleus"/>
    <property type="evidence" value="ECO:0007669"/>
    <property type="project" value="UniProtKB-SubCell"/>
</dbReference>